<protein>
    <submittedName>
        <fullName evidence="3">Spore maturation protein B</fullName>
    </submittedName>
</protein>
<dbReference type="EMBL" id="SMAE01000007">
    <property type="protein sequence ID" value="TCS88765.1"/>
    <property type="molecule type" value="Genomic_DNA"/>
</dbReference>
<keyword evidence="4" id="KW-1185">Reference proteome</keyword>
<proteinExistence type="predicted"/>
<dbReference type="PANTHER" id="PTHR35793:SF2">
    <property type="entry name" value="INNER MEMBRANE PROTEIN YJIG"/>
    <property type="match status" value="1"/>
</dbReference>
<dbReference type="RefSeq" id="WP_132027845.1">
    <property type="nucleotide sequence ID" value="NZ_CP068564.1"/>
</dbReference>
<evidence type="ECO:0000313" key="4">
    <source>
        <dbReference type="Proteomes" id="UP000294567"/>
    </source>
</evidence>
<dbReference type="PANTHER" id="PTHR35793">
    <property type="entry name" value="INNER MEMBRANE PROTEIN YJIG"/>
    <property type="match status" value="1"/>
</dbReference>
<evidence type="ECO:0000259" key="2">
    <source>
        <dbReference type="Pfam" id="PF07670"/>
    </source>
</evidence>
<reference evidence="3 4" key="1">
    <citation type="submission" date="2019-03" db="EMBL/GenBank/DDBJ databases">
        <title>Genomic Encyclopedia of Type Strains, Phase IV (KMG-IV): sequencing the most valuable type-strain genomes for metagenomic binning, comparative biology and taxonomic classification.</title>
        <authorList>
            <person name="Goeker M."/>
        </authorList>
    </citation>
    <scope>NUCLEOTIDE SEQUENCE [LARGE SCALE GENOMIC DNA]</scope>
    <source>
        <strain evidence="3 4">DSM 26752</strain>
    </source>
</reference>
<keyword evidence="1" id="KW-0472">Membrane</keyword>
<keyword evidence="1" id="KW-0812">Transmembrane</keyword>
<organism evidence="3 4">
    <name type="scientific">Keratinibaculum paraultunense</name>
    <dbReference type="NCBI Taxonomy" id="1278232"/>
    <lineage>
        <taxon>Bacteria</taxon>
        <taxon>Bacillati</taxon>
        <taxon>Bacillota</taxon>
        <taxon>Tissierellia</taxon>
        <taxon>Tissierellales</taxon>
        <taxon>Tepidimicrobiaceae</taxon>
        <taxon>Keratinibaculum</taxon>
    </lineage>
</organism>
<evidence type="ECO:0000313" key="3">
    <source>
        <dbReference type="EMBL" id="TCS88765.1"/>
    </source>
</evidence>
<dbReference type="Proteomes" id="UP000294567">
    <property type="component" value="Unassembled WGS sequence"/>
</dbReference>
<dbReference type="InterPro" id="IPR011642">
    <property type="entry name" value="Gate_dom"/>
</dbReference>
<dbReference type="OrthoDB" id="9805623at2"/>
<gene>
    <name evidence="3" type="ORF">EDD65_107121</name>
</gene>
<sequence>MLNIISISIVPAIIIIIIVHGYIKGVDIYSAFIEGAKEGLKTSISIMPYLIAIFVAVGIFRGSTVLDIFTHLLSPITNLLGLPKEILPLTLIRPISGSGALGVVKDIIANYGPDSFIGNLASIMMGSSETIFYTITLYFGSVGIEDYSYTLKAALISYIISIFLTTFICSAIYII</sequence>
<feature type="domain" description="Nucleoside transporter/FeoB GTPase Gate" evidence="2">
    <location>
        <begin position="44"/>
        <end position="144"/>
    </location>
</feature>
<comment type="caution">
    <text evidence="3">The sequence shown here is derived from an EMBL/GenBank/DDBJ whole genome shotgun (WGS) entry which is preliminary data.</text>
</comment>
<accession>A0A4R3KU42</accession>
<keyword evidence="1" id="KW-1133">Transmembrane helix</keyword>
<feature type="transmembrane region" description="Helical" evidence="1">
    <location>
        <begin position="6"/>
        <end position="23"/>
    </location>
</feature>
<name>A0A4R3KU42_9FIRM</name>
<evidence type="ECO:0000256" key="1">
    <source>
        <dbReference type="SAM" id="Phobius"/>
    </source>
</evidence>
<dbReference type="Pfam" id="PF07670">
    <property type="entry name" value="Gate"/>
    <property type="match status" value="1"/>
</dbReference>
<feature type="transmembrane region" description="Helical" evidence="1">
    <location>
        <begin position="44"/>
        <end position="66"/>
    </location>
</feature>
<feature type="transmembrane region" description="Helical" evidence="1">
    <location>
        <begin position="116"/>
        <end position="135"/>
    </location>
</feature>
<dbReference type="GO" id="GO:0005886">
    <property type="term" value="C:plasma membrane"/>
    <property type="evidence" value="ECO:0007669"/>
    <property type="project" value="TreeGrafter"/>
</dbReference>
<dbReference type="InterPro" id="IPR052549">
    <property type="entry name" value="SpmB"/>
</dbReference>
<feature type="transmembrane region" description="Helical" evidence="1">
    <location>
        <begin position="155"/>
        <end position="174"/>
    </location>
</feature>
<dbReference type="AlphaFoldDB" id="A0A4R3KU42"/>